<dbReference type="EMBL" id="JAPQKQ010000001">
    <property type="protein sequence ID" value="KAJ5214321.1"/>
    <property type="molecule type" value="Genomic_DNA"/>
</dbReference>
<dbReference type="InterPro" id="IPR050675">
    <property type="entry name" value="OAF3"/>
</dbReference>
<keyword evidence="4" id="KW-0539">Nucleus</keyword>
<evidence type="ECO:0000313" key="7">
    <source>
        <dbReference type="EMBL" id="KAJ5214321.1"/>
    </source>
</evidence>
<dbReference type="Gene3D" id="4.10.240.10">
    <property type="entry name" value="Zn(2)-C6 fungal-type DNA-binding domain"/>
    <property type="match status" value="1"/>
</dbReference>
<comment type="caution">
    <text evidence="7">The sequence shown here is derived from an EMBL/GenBank/DDBJ whole genome shotgun (WGS) entry which is preliminary data.</text>
</comment>
<dbReference type="PROSITE" id="PS50048">
    <property type="entry name" value="ZN2_CY6_FUNGAL_2"/>
    <property type="match status" value="1"/>
</dbReference>
<dbReference type="GO" id="GO:0003677">
    <property type="term" value="F:DNA binding"/>
    <property type="evidence" value="ECO:0007669"/>
    <property type="project" value="UniProtKB-KW"/>
</dbReference>
<dbReference type="InterPro" id="IPR001138">
    <property type="entry name" value="Zn2Cys6_DnaBD"/>
</dbReference>
<dbReference type="Proteomes" id="UP001150942">
    <property type="component" value="Unassembled WGS sequence"/>
</dbReference>
<evidence type="ECO:0000256" key="5">
    <source>
        <dbReference type="SAM" id="MobiDB-lite"/>
    </source>
</evidence>
<evidence type="ECO:0000313" key="8">
    <source>
        <dbReference type="Proteomes" id="UP001150942"/>
    </source>
</evidence>
<name>A0A9W9N6X8_9EURO</name>
<reference evidence="7" key="1">
    <citation type="submission" date="2022-11" db="EMBL/GenBank/DDBJ databases">
        <authorList>
            <person name="Petersen C."/>
        </authorList>
    </citation>
    <scope>NUCLEOTIDE SEQUENCE</scope>
    <source>
        <strain evidence="7">IBT 20477</strain>
    </source>
</reference>
<evidence type="ECO:0000256" key="1">
    <source>
        <dbReference type="ARBA" id="ARBA00023015"/>
    </source>
</evidence>
<dbReference type="PRINTS" id="PR00755">
    <property type="entry name" value="AFLATOXINBRP"/>
</dbReference>
<evidence type="ECO:0000256" key="2">
    <source>
        <dbReference type="ARBA" id="ARBA00023125"/>
    </source>
</evidence>
<gene>
    <name evidence="7" type="ORF">N7449_001490</name>
</gene>
<keyword evidence="8" id="KW-1185">Reference proteome</keyword>
<dbReference type="GO" id="GO:0000981">
    <property type="term" value="F:DNA-binding transcription factor activity, RNA polymerase II-specific"/>
    <property type="evidence" value="ECO:0007669"/>
    <property type="project" value="InterPro"/>
</dbReference>
<organism evidence="7 8">
    <name type="scientific">Penicillium cf. viridicatum</name>
    <dbReference type="NCBI Taxonomy" id="2972119"/>
    <lineage>
        <taxon>Eukaryota</taxon>
        <taxon>Fungi</taxon>
        <taxon>Dikarya</taxon>
        <taxon>Ascomycota</taxon>
        <taxon>Pezizomycotina</taxon>
        <taxon>Eurotiomycetes</taxon>
        <taxon>Eurotiomycetidae</taxon>
        <taxon>Eurotiales</taxon>
        <taxon>Aspergillaceae</taxon>
        <taxon>Penicillium</taxon>
    </lineage>
</organism>
<reference evidence="7" key="2">
    <citation type="journal article" date="2023" name="IMA Fungus">
        <title>Comparative genomic study of the Penicillium genus elucidates a diverse pangenome and 15 lateral gene transfer events.</title>
        <authorList>
            <person name="Petersen C."/>
            <person name="Sorensen T."/>
            <person name="Nielsen M.R."/>
            <person name="Sondergaard T.E."/>
            <person name="Sorensen J.L."/>
            <person name="Fitzpatrick D.A."/>
            <person name="Frisvad J.C."/>
            <person name="Nielsen K.L."/>
        </authorList>
    </citation>
    <scope>NUCLEOTIDE SEQUENCE</scope>
    <source>
        <strain evidence="7">IBT 20477</strain>
    </source>
</reference>
<dbReference type="GO" id="GO:0008270">
    <property type="term" value="F:zinc ion binding"/>
    <property type="evidence" value="ECO:0007669"/>
    <property type="project" value="InterPro"/>
</dbReference>
<dbReference type="PANTHER" id="PTHR31069:SF31">
    <property type="entry name" value="MONODICTYPHENONE CLUSTER TRANSCRIPTION FACTOR-RELATED"/>
    <property type="match status" value="1"/>
</dbReference>
<dbReference type="SUPFAM" id="SSF57701">
    <property type="entry name" value="Zn2/Cys6 DNA-binding domain"/>
    <property type="match status" value="1"/>
</dbReference>
<dbReference type="CDD" id="cd00067">
    <property type="entry name" value="GAL4"/>
    <property type="match status" value="1"/>
</dbReference>
<keyword evidence="3" id="KW-0804">Transcription</keyword>
<dbReference type="OrthoDB" id="5069333at2759"/>
<dbReference type="InterPro" id="IPR036864">
    <property type="entry name" value="Zn2-C6_fun-type_DNA-bd_sf"/>
</dbReference>
<evidence type="ECO:0000256" key="4">
    <source>
        <dbReference type="ARBA" id="ARBA00023242"/>
    </source>
</evidence>
<dbReference type="Pfam" id="PF00172">
    <property type="entry name" value="Zn_clus"/>
    <property type="match status" value="1"/>
</dbReference>
<protein>
    <submittedName>
        <fullName evidence="7">C6 zinc finger domain protein</fullName>
    </submittedName>
</protein>
<sequence>MLLKPESLPKPRKDSPPGFKFHSSCDTCLKAKIKCSQAKPTCARCLQQGRRCVYSPYRKIGRPSTKNLLPLDQLQQPNGRTAGGTARRSLSRRVSLPSPGIENGSRVGNPCHATNQVLHAQESVLMPSQNWFDQESTGNSNRLDYGLEGTNWPALEGLLDASMSMLPQTDHELASAAPRLDQLDQAHDLDPNPNQDDLTGYLSPSSLRSRESLATTFPPETEAGSFGISSEFPFSAGYSLGTGPLLSESLNAFPVLSSFSSSTSSPVTEAHGFNLFSAPGRCTFQCYPVLINILNDMNEFQRKSSGIPLDVLLNLDKRVRKVRETTLGCPCCLVSCAAALTLMLITMVNINLLGLFERSCGSTGGGSGSIMSRGELSVAPRVALGGGSYVGQDRSRNPLPYTTGHLTLGNIHLDETVKLVFSRRLVRLYLERQLRVVQQLSQLLGRVEGDAASIKVTQDLLRDQLRRLEHFVGFITLTD</sequence>
<evidence type="ECO:0000256" key="3">
    <source>
        <dbReference type="ARBA" id="ARBA00023163"/>
    </source>
</evidence>
<dbReference type="AlphaFoldDB" id="A0A9W9N6X8"/>
<proteinExistence type="predicted"/>
<feature type="domain" description="Zn(2)-C6 fungal-type" evidence="6">
    <location>
        <begin position="24"/>
        <end position="54"/>
    </location>
</feature>
<keyword evidence="2" id="KW-0238">DNA-binding</keyword>
<feature type="region of interest" description="Disordered" evidence="5">
    <location>
        <begin position="185"/>
        <end position="204"/>
    </location>
</feature>
<evidence type="ECO:0000259" key="6">
    <source>
        <dbReference type="PROSITE" id="PS50048"/>
    </source>
</evidence>
<dbReference type="SMART" id="SM00066">
    <property type="entry name" value="GAL4"/>
    <property type="match status" value="1"/>
</dbReference>
<keyword evidence="1" id="KW-0805">Transcription regulation</keyword>
<feature type="region of interest" description="Disordered" evidence="5">
    <location>
        <begin position="64"/>
        <end position="108"/>
    </location>
</feature>
<accession>A0A9W9N6X8</accession>
<dbReference type="PANTHER" id="PTHR31069">
    <property type="entry name" value="OLEATE-ACTIVATED TRANSCRIPTION FACTOR 1-RELATED"/>
    <property type="match status" value="1"/>
</dbReference>
<feature type="compositionally biased region" description="Low complexity" evidence="5">
    <location>
        <begin position="68"/>
        <end position="77"/>
    </location>
</feature>